<evidence type="ECO:0000313" key="5">
    <source>
        <dbReference type="Proteomes" id="UP001169764"/>
    </source>
</evidence>
<dbReference type="PANTHER" id="PTHR44591">
    <property type="entry name" value="STRESS RESPONSE REGULATOR PROTEIN 1"/>
    <property type="match status" value="1"/>
</dbReference>
<name>A0ABT8Y995_9SPHN</name>
<organism evidence="4 5">
    <name type="scientific">Sphingomonas natans</name>
    <dbReference type="NCBI Taxonomy" id="3063330"/>
    <lineage>
        <taxon>Bacteria</taxon>
        <taxon>Pseudomonadati</taxon>
        <taxon>Pseudomonadota</taxon>
        <taxon>Alphaproteobacteria</taxon>
        <taxon>Sphingomonadales</taxon>
        <taxon>Sphingomonadaceae</taxon>
        <taxon>Sphingomonas</taxon>
    </lineage>
</organism>
<dbReference type="SMART" id="SM00448">
    <property type="entry name" value="REC"/>
    <property type="match status" value="1"/>
</dbReference>
<dbReference type="Proteomes" id="UP001169764">
    <property type="component" value="Unassembled WGS sequence"/>
</dbReference>
<sequence>MCHVLIIEDETLIALDLEDLLQSNGATSFSFAENQEDAVAAARANRPDLILSDVMLTEGTGTLAVRAIRDAYGPIPVLFITATPEACSPYALPGEIFRKPLDRPAIGAAFCRLAFAA</sequence>
<evidence type="ECO:0000313" key="4">
    <source>
        <dbReference type="EMBL" id="MDO6414904.1"/>
    </source>
</evidence>
<dbReference type="InterPro" id="IPR050595">
    <property type="entry name" value="Bact_response_regulator"/>
</dbReference>
<accession>A0ABT8Y995</accession>
<dbReference type="SUPFAM" id="SSF52172">
    <property type="entry name" value="CheY-like"/>
    <property type="match status" value="1"/>
</dbReference>
<protein>
    <submittedName>
        <fullName evidence="4">Response regulator</fullName>
    </submittedName>
</protein>
<feature type="domain" description="Response regulatory" evidence="3">
    <location>
        <begin position="3"/>
        <end position="114"/>
    </location>
</feature>
<dbReference type="EMBL" id="JAUOTP010000004">
    <property type="protein sequence ID" value="MDO6414904.1"/>
    <property type="molecule type" value="Genomic_DNA"/>
</dbReference>
<evidence type="ECO:0000259" key="3">
    <source>
        <dbReference type="PROSITE" id="PS50110"/>
    </source>
</evidence>
<dbReference type="PANTHER" id="PTHR44591:SF20">
    <property type="entry name" value="PROTEIN PILH"/>
    <property type="match status" value="1"/>
</dbReference>
<dbReference type="RefSeq" id="WP_303542494.1">
    <property type="nucleotide sequence ID" value="NZ_JAUOTP010000004.1"/>
</dbReference>
<evidence type="ECO:0000256" key="2">
    <source>
        <dbReference type="PROSITE-ProRule" id="PRU00169"/>
    </source>
</evidence>
<dbReference type="InterPro" id="IPR001789">
    <property type="entry name" value="Sig_transdc_resp-reg_receiver"/>
</dbReference>
<evidence type="ECO:0000256" key="1">
    <source>
        <dbReference type="ARBA" id="ARBA00022553"/>
    </source>
</evidence>
<proteinExistence type="predicted"/>
<feature type="modified residue" description="4-aspartylphosphate" evidence="2">
    <location>
        <position position="53"/>
    </location>
</feature>
<gene>
    <name evidence="4" type="ORF">Q4F19_10975</name>
</gene>
<comment type="caution">
    <text evidence="4">The sequence shown here is derived from an EMBL/GenBank/DDBJ whole genome shotgun (WGS) entry which is preliminary data.</text>
</comment>
<dbReference type="InterPro" id="IPR011006">
    <property type="entry name" value="CheY-like_superfamily"/>
</dbReference>
<dbReference type="Pfam" id="PF00072">
    <property type="entry name" value="Response_reg"/>
    <property type="match status" value="1"/>
</dbReference>
<keyword evidence="5" id="KW-1185">Reference proteome</keyword>
<dbReference type="Gene3D" id="3.40.50.2300">
    <property type="match status" value="1"/>
</dbReference>
<dbReference type="PROSITE" id="PS50110">
    <property type="entry name" value="RESPONSE_REGULATORY"/>
    <property type="match status" value="1"/>
</dbReference>
<reference evidence="4" key="1">
    <citation type="submission" date="2023-07" db="EMBL/GenBank/DDBJ databases">
        <authorList>
            <person name="Kim M."/>
        </authorList>
    </citation>
    <scope>NUCLEOTIDE SEQUENCE</scope>
    <source>
        <strain evidence="4">BIUV-7</strain>
    </source>
</reference>
<keyword evidence="1 2" id="KW-0597">Phosphoprotein</keyword>